<dbReference type="EMBL" id="FMAH01000042">
    <property type="protein sequence ID" value="SCB43979.1"/>
    <property type="molecule type" value="Genomic_DNA"/>
</dbReference>
<protein>
    <submittedName>
        <fullName evidence="1">Uncharacterized protein</fullName>
    </submittedName>
</protein>
<evidence type="ECO:0000313" key="1">
    <source>
        <dbReference type="EMBL" id="SCB43979.1"/>
    </source>
</evidence>
<dbReference type="Proteomes" id="UP000199435">
    <property type="component" value="Unassembled WGS sequence"/>
</dbReference>
<organism evidence="1 2">
    <name type="scientific">Rhizobium miluonense</name>
    <dbReference type="NCBI Taxonomy" id="411945"/>
    <lineage>
        <taxon>Bacteria</taxon>
        <taxon>Pseudomonadati</taxon>
        <taxon>Pseudomonadota</taxon>
        <taxon>Alphaproteobacteria</taxon>
        <taxon>Hyphomicrobiales</taxon>
        <taxon>Rhizobiaceae</taxon>
        <taxon>Rhizobium/Agrobacterium group</taxon>
        <taxon>Rhizobium</taxon>
    </lineage>
</organism>
<dbReference type="AlphaFoldDB" id="A0A1C3WVG3"/>
<evidence type="ECO:0000313" key="2">
    <source>
        <dbReference type="Proteomes" id="UP000199435"/>
    </source>
</evidence>
<keyword evidence="2" id="KW-1185">Reference proteome</keyword>
<gene>
    <name evidence="1" type="ORF">GA0061102_104221</name>
</gene>
<reference evidence="2" key="1">
    <citation type="submission" date="2016-08" db="EMBL/GenBank/DDBJ databases">
        <authorList>
            <person name="Varghese N."/>
            <person name="Submissions Spin"/>
        </authorList>
    </citation>
    <scope>NUCLEOTIDE SEQUENCE [LARGE SCALE GENOMIC DNA]</scope>
    <source>
        <strain evidence="2">HAMBI 2971</strain>
    </source>
</reference>
<name>A0A1C3WVG3_9HYPH</name>
<accession>A0A1C3WVG3</accession>
<sequence length="41" mass="4609">MVSRTATSKSRLDFLSLLHGNYRDYVLNDAACDYLEGLNAD</sequence>
<proteinExistence type="predicted"/>